<evidence type="ECO:0000313" key="2">
    <source>
        <dbReference type="Proteomes" id="UP001594351"/>
    </source>
</evidence>
<reference evidence="1 2" key="1">
    <citation type="submission" date="2024-09" db="EMBL/GenBank/DDBJ databases">
        <title>Laminarin stimulates single cell rates of sulfate reduction while oxygen inhibits transcriptomic activity in coastal marine sediment.</title>
        <authorList>
            <person name="Lindsay M."/>
            <person name="Orcutt B."/>
            <person name="Emerson D."/>
            <person name="Stepanauskas R."/>
            <person name="D'Angelo T."/>
        </authorList>
    </citation>
    <scope>NUCLEOTIDE SEQUENCE [LARGE SCALE GENOMIC DNA]</scope>
    <source>
        <strain evidence="1">SAG AM-311-K15</strain>
    </source>
</reference>
<gene>
    <name evidence="1" type="ORF">ACFL27_00170</name>
</gene>
<proteinExistence type="predicted"/>
<evidence type="ECO:0000313" key="1">
    <source>
        <dbReference type="EMBL" id="MFC1848597.1"/>
    </source>
</evidence>
<protein>
    <recommendedName>
        <fullName evidence="3">Class I SAM-dependent methyltransferase</fullName>
    </recommendedName>
</protein>
<organism evidence="1 2">
    <name type="scientific">candidate division CSSED10-310 bacterium</name>
    <dbReference type="NCBI Taxonomy" id="2855610"/>
    <lineage>
        <taxon>Bacteria</taxon>
        <taxon>Bacteria division CSSED10-310</taxon>
    </lineage>
</organism>
<dbReference type="Proteomes" id="UP001594351">
    <property type="component" value="Unassembled WGS sequence"/>
</dbReference>
<evidence type="ECO:0008006" key="3">
    <source>
        <dbReference type="Google" id="ProtNLM"/>
    </source>
</evidence>
<name>A0ABV6YQW5_UNCC1</name>
<sequence>MNKLLDEKIYLIDHVCDNFRIKSFADLGGGWGVNGGYTFYTLQNYKMEKAYLVDTNIPEEAKELQKLYPQLTLLESNFGSNDVLDDIGFVGAIFLFDVLLHQVAPDWNEIIRMYADITHCFLVFNQQYLGPETVRLLDLGEAEYFKNVPHTREEEPYKSVMEKMYQIHPEHNRIYRDIHNIWQWGIVKNDLIKVMKEHNFKEVYFNNHGLWGGVNNFEAQSFIFRKSF</sequence>
<keyword evidence="2" id="KW-1185">Reference proteome</keyword>
<comment type="caution">
    <text evidence="1">The sequence shown here is derived from an EMBL/GenBank/DDBJ whole genome shotgun (WGS) entry which is preliminary data.</text>
</comment>
<dbReference type="EMBL" id="JBHPBY010000001">
    <property type="protein sequence ID" value="MFC1848597.1"/>
    <property type="molecule type" value="Genomic_DNA"/>
</dbReference>
<accession>A0ABV6YQW5</accession>